<protein>
    <submittedName>
        <fullName evidence="1">Repeat protein</fullName>
    </submittedName>
</protein>
<sequence length="187" mass="22033">MTSKLYFKITNKYENHNGFQYRDGLNILEEEFNNNPNESCVPGRLYFCKPKYIHLYLDYGTNLREVYLPKDNPNFKMIKDSLGKKYGANMIILGKKYFLGDPKTWEYMNAIGVKFNKKSSNYIIGKNYFECLKYIVSIGFLINEPKYNCLSIASLYDNFEIVKYIMQFENKEESIIQALCQISGRRS</sequence>
<organism evidence="1 2">
    <name type="scientific">Moumouvirus goulette</name>
    <dbReference type="NCBI Taxonomy" id="1247379"/>
    <lineage>
        <taxon>Viruses</taxon>
        <taxon>Varidnaviria</taxon>
        <taxon>Bamfordvirae</taxon>
        <taxon>Nucleocytoviricota</taxon>
        <taxon>Megaviricetes</taxon>
        <taxon>Imitervirales</taxon>
        <taxon>Mimiviridae</taxon>
        <taxon>Megamimivirinae</taxon>
        <taxon>Moumouvirus</taxon>
        <taxon>Moumouvirus goulettemassiliense</taxon>
    </lineage>
</organism>
<evidence type="ECO:0000313" key="1">
    <source>
        <dbReference type="EMBL" id="AGF85727.1"/>
    </source>
</evidence>
<gene>
    <name evidence="1" type="ORF">glt_00924</name>
</gene>
<reference evidence="1 2" key="1">
    <citation type="submission" date="2012-10" db="EMBL/GenBank/DDBJ databases">
        <title>Complete genome sequence of Moumouvirus goulette.</title>
        <authorList>
            <person name="Fournous G."/>
            <person name="Bougalmi M."/>
            <person name="Colson P."/>
        </authorList>
    </citation>
    <scope>NUCLEOTIDE SEQUENCE [LARGE SCALE GENOMIC DNA]</scope>
</reference>
<accession>M1PY68</accession>
<name>M1PY68_9VIRU</name>
<proteinExistence type="predicted"/>
<dbReference type="Proteomes" id="UP000241071">
    <property type="component" value="Segment"/>
</dbReference>
<dbReference type="InterPro" id="IPR036770">
    <property type="entry name" value="Ankyrin_rpt-contain_sf"/>
</dbReference>
<keyword evidence="2" id="KW-1185">Reference proteome</keyword>
<dbReference type="EMBL" id="KC008572">
    <property type="protein sequence ID" value="AGF85727.1"/>
    <property type="molecule type" value="Genomic_DNA"/>
</dbReference>
<dbReference type="SUPFAM" id="SSF48403">
    <property type="entry name" value="Ankyrin repeat"/>
    <property type="match status" value="1"/>
</dbReference>
<evidence type="ECO:0000313" key="2">
    <source>
        <dbReference type="Proteomes" id="UP000241071"/>
    </source>
</evidence>